<dbReference type="InterPro" id="IPR001036">
    <property type="entry name" value="Acrflvin-R"/>
</dbReference>
<feature type="transmembrane region" description="Helical" evidence="1">
    <location>
        <begin position="959"/>
        <end position="978"/>
    </location>
</feature>
<feature type="transmembrane region" description="Helical" evidence="1">
    <location>
        <begin position="861"/>
        <end position="880"/>
    </location>
</feature>
<feature type="transmembrane region" description="Helical" evidence="1">
    <location>
        <begin position="429"/>
        <end position="449"/>
    </location>
</feature>
<evidence type="ECO:0000256" key="1">
    <source>
        <dbReference type="SAM" id="Phobius"/>
    </source>
</evidence>
<dbReference type="Gene3D" id="3.30.70.1440">
    <property type="entry name" value="Multidrug efflux transporter AcrB pore domain"/>
    <property type="match status" value="1"/>
</dbReference>
<dbReference type="KEGG" id="spal:FM071_05755"/>
<dbReference type="GO" id="GO:0005886">
    <property type="term" value="C:plasma membrane"/>
    <property type="evidence" value="ECO:0007669"/>
    <property type="project" value="TreeGrafter"/>
</dbReference>
<dbReference type="GO" id="GO:0042910">
    <property type="term" value="F:xenobiotic transmembrane transporter activity"/>
    <property type="evidence" value="ECO:0007669"/>
    <property type="project" value="TreeGrafter"/>
</dbReference>
<keyword evidence="3" id="KW-1185">Reference proteome</keyword>
<feature type="transmembrane region" description="Helical" evidence="1">
    <location>
        <begin position="369"/>
        <end position="392"/>
    </location>
</feature>
<feature type="transmembrane region" description="Helical" evidence="1">
    <location>
        <begin position="990"/>
        <end position="1015"/>
    </location>
</feature>
<dbReference type="RefSeq" id="WP_193109764.1">
    <property type="nucleotide sequence ID" value="NZ_CP041406.1"/>
</dbReference>
<reference evidence="2 3" key="1">
    <citation type="submission" date="2019-07" db="EMBL/GenBank/DDBJ databases">
        <title>Sulfurimonas paralvinellae sp. nov., a novel mesophilic, hydrogen- and sulfur-oxidizing chemolithoautotroph within the Epsilonproteo- bacteria isolated from a deep-sea hydrothermal vent polychaete nest, reclassification of Thiomicrospira denitrificans as Sulfurimonas denitrificans comb. nov. and emended description of the genus Sulfurimonas.</title>
        <authorList>
            <person name="Wang S."/>
            <person name="Jiang L."/>
            <person name="Shao Z."/>
        </authorList>
    </citation>
    <scope>NUCLEOTIDE SEQUENCE [LARGE SCALE GENOMIC DNA]</scope>
    <source>
        <strain evidence="2 3">GO25</strain>
    </source>
</reference>
<dbReference type="Pfam" id="PF00873">
    <property type="entry name" value="ACR_tran"/>
    <property type="match status" value="1"/>
</dbReference>
<evidence type="ECO:0000313" key="3">
    <source>
        <dbReference type="Proteomes" id="UP000593580"/>
    </source>
</evidence>
<feature type="transmembrane region" description="Helical" evidence="1">
    <location>
        <begin position="525"/>
        <end position="543"/>
    </location>
</feature>
<organism evidence="2 3">
    <name type="scientific">Sulfurimonas paralvinellae</name>
    <dbReference type="NCBI Taxonomy" id="317658"/>
    <lineage>
        <taxon>Bacteria</taxon>
        <taxon>Pseudomonadati</taxon>
        <taxon>Campylobacterota</taxon>
        <taxon>Epsilonproteobacteria</taxon>
        <taxon>Campylobacterales</taxon>
        <taxon>Sulfurimonadaceae</taxon>
        <taxon>Sulfurimonas</taxon>
    </lineage>
</organism>
<sequence length="1038" mass="114501">MFDFFYKRPYLLYSLITAFFIMGIIALVTLPKNLFPDANPPEVIVITQVPGATAQVAASTVSKPIEQEISRLGLVTDVSSVNVAGFSIVKADFGYKKGLNAAAVDVANALSIVKAKLPKGTNPAIYTAGDFTLPVDVIALSPKNKNIDLAGIRKIADSFIKPSLLSNKEIGNVEVFGGYQSAINIAVDPFKAKRYNVNFDTIAKALNTLNRDMPIGFVKGDNSFYTITFYGEKDNIEKLKQLQIMPNVRLGDIADVKWSYKKRTSGYIGNGKDAIALAVQRAPGGSVLDVSKAARAEMKILEQKYPNIKFEISDTQRDLIEQANDNMLEALRDAIIYTLLVIMIFLGNFRAIVAAGLSIPMVFFSTMAIIWLTGGELNIVIYTAIILALGMLTDDAVVVLENIERHLNEGHEKLEDAITHGTKEVLSPVFAGTIATIAILFPLMFVGGFPEKIFKPLIETLIIALLVSWFLSITFIPSLSKWLYKNGTGKTKIEGYFEKFYQNTIGRLVAPYEGIIKFSNGKFWFARRMMLTMGVIAILMLSLKNIMPTIGKDAMPPMDTGIIKAQIAFSSNENVESAQKKIEPILKWLDSQKWVKMSSVAFGTEPGVLSLGSGNLPSEATITINAVNRFERKRTMWELEDLIRDKLSHLEGIKRNDVFDFGATALSSIKATVDTRLSSPYVDGLADASHTVQDAMQKVHGLTSVSTSWDKDFTEIELDIDKNKALSYGVTPYQIAMQIPLKGQIVGLNANLESMNTQFVRLYLKGKFSKNIETLKLLPIATPSGEIPLEAIAKLKRHLTFAKIERDKMLYSLDVNGYRAKRPVTHLTDDTLNALKKANIQDIELTQTGDIAQIHDSFKRMLKAIGLGVIILIMALIAIYRSVRMAFIMIVVLPLSLIGAAWGMLLFGKPSCMPSLLGILLLFGIIIKNAVLLIDFYQGYREKGESPFDSAQEAVRVRFRPVMMTAFGTIAGMIPIALEQAVGLERLSPLADVAIGGLLVGTLLTLVYVPMYAYIFDKDNKKTNPLNKVEDEIKEVLA</sequence>
<gene>
    <name evidence="2" type="ORF">FM071_05755</name>
</gene>
<dbReference type="SUPFAM" id="SSF82714">
    <property type="entry name" value="Multidrug efflux transporter AcrB TolC docking domain, DN and DC subdomains"/>
    <property type="match status" value="2"/>
</dbReference>
<dbReference type="SUPFAM" id="SSF82866">
    <property type="entry name" value="Multidrug efflux transporter AcrB transmembrane domain"/>
    <property type="match status" value="2"/>
</dbReference>
<dbReference type="PRINTS" id="PR00702">
    <property type="entry name" value="ACRIFLAVINRP"/>
</dbReference>
<accession>A0A7M1BAF4</accession>
<evidence type="ECO:0000313" key="2">
    <source>
        <dbReference type="EMBL" id="QOP45818.1"/>
    </source>
</evidence>
<keyword evidence="1" id="KW-0472">Membrane</keyword>
<feature type="transmembrane region" description="Helical" evidence="1">
    <location>
        <begin position="886"/>
        <end position="907"/>
    </location>
</feature>
<feature type="transmembrane region" description="Helical" evidence="1">
    <location>
        <begin position="919"/>
        <end position="939"/>
    </location>
</feature>
<dbReference type="Gene3D" id="3.30.2090.10">
    <property type="entry name" value="Multidrug efflux transporter AcrB TolC docking domain, DN and DC subdomains"/>
    <property type="match status" value="2"/>
</dbReference>
<dbReference type="InterPro" id="IPR027463">
    <property type="entry name" value="AcrB_DN_DC_subdom"/>
</dbReference>
<dbReference type="Gene3D" id="3.30.70.1430">
    <property type="entry name" value="Multidrug efflux transporter AcrB pore domain"/>
    <property type="match status" value="2"/>
</dbReference>
<dbReference type="EMBL" id="CP041406">
    <property type="protein sequence ID" value="QOP45818.1"/>
    <property type="molecule type" value="Genomic_DNA"/>
</dbReference>
<dbReference type="Gene3D" id="1.20.1640.10">
    <property type="entry name" value="Multidrug efflux transporter AcrB transmembrane domain"/>
    <property type="match status" value="2"/>
</dbReference>
<feature type="transmembrane region" description="Helical" evidence="1">
    <location>
        <begin position="334"/>
        <end position="357"/>
    </location>
</feature>
<keyword evidence="1" id="KW-0812">Transmembrane</keyword>
<dbReference type="PANTHER" id="PTHR32063">
    <property type="match status" value="1"/>
</dbReference>
<dbReference type="Gene3D" id="3.30.70.1320">
    <property type="entry name" value="Multidrug efflux transporter AcrB pore domain like"/>
    <property type="match status" value="1"/>
</dbReference>
<dbReference type="Proteomes" id="UP000593580">
    <property type="component" value="Chromosome"/>
</dbReference>
<feature type="transmembrane region" description="Helical" evidence="1">
    <location>
        <begin position="461"/>
        <end position="480"/>
    </location>
</feature>
<dbReference type="PANTHER" id="PTHR32063:SF0">
    <property type="entry name" value="SWARMING MOTILITY PROTEIN SWRC"/>
    <property type="match status" value="1"/>
</dbReference>
<dbReference type="SUPFAM" id="SSF82693">
    <property type="entry name" value="Multidrug efflux transporter AcrB pore domain, PN1, PN2, PC1 and PC2 subdomains"/>
    <property type="match status" value="2"/>
</dbReference>
<keyword evidence="1" id="KW-1133">Transmembrane helix</keyword>
<protein>
    <submittedName>
        <fullName evidence="2">Efflux RND transporter permease subunit</fullName>
    </submittedName>
</protein>
<proteinExistence type="predicted"/>
<dbReference type="AlphaFoldDB" id="A0A7M1BAF4"/>
<feature type="transmembrane region" description="Helical" evidence="1">
    <location>
        <begin position="12"/>
        <end position="30"/>
    </location>
</feature>
<name>A0A7M1BAF4_9BACT</name>